<evidence type="ECO:0000256" key="4">
    <source>
        <dbReference type="ARBA" id="ARBA00022679"/>
    </source>
</evidence>
<dbReference type="InterPro" id="IPR058240">
    <property type="entry name" value="rSAM_sf"/>
</dbReference>
<dbReference type="Gene3D" id="3.40.50.280">
    <property type="entry name" value="Cobalamin-binding domain"/>
    <property type="match status" value="1"/>
</dbReference>
<dbReference type="GO" id="GO:0003824">
    <property type="term" value="F:catalytic activity"/>
    <property type="evidence" value="ECO:0007669"/>
    <property type="project" value="InterPro"/>
</dbReference>
<reference evidence="11 12" key="1">
    <citation type="journal article" date="2005" name="DNA Res.">
        <title>Complete genome sequence of the facultative anaerobic magnetotactic bacterium Magnetospirillum sp. strain AMB-1.</title>
        <authorList>
            <person name="Matsunaga T."/>
            <person name="Okamura Y."/>
            <person name="Fukuda Y."/>
            <person name="Wahyudi A.T."/>
            <person name="Murase Y."/>
            <person name="Takeyama H."/>
        </authorList>
    </citation>
    <scope>NUCLEOTIDE SEQUENCE [LARGE SCALE GENOMIC DNA]</scope>
    <source>
        <strain evidence="12">ATCC 700264 / AMB-1</strain>
    </source>
</reference>
<organism evidence="11 12">
    <name type="scientific">Paramagnetospirillum magneticum (strain ATCC 700264 / AMB-1)</name>
    <name type="common">Magnetospirillum magneticum</name>
    <dbReference type="NCBI Taxonomy" id="342108"/>
    <lineage>
        <taxon>Bacteria</taxon>
        <taxon>Pseudomonadati</taxon>
        <taxon>Pseudomonadota</taxon>
        <taxon>Alphaproteobacteria</taxon>
        <taxon>Rhodospirillales</taxon>
        <taxon>Magnetospirillaceae</taxon>
        <taxon>Paramagnetospirillum</taxon>
    </lineage>
</organism>
<evidence type="ECO:0000256" key="1">
    <source>
        <dbReference type="ARBA" id="ARBA00001966"/>
    </source>
</evidence>
<dbReference type="InterPro" id="IPR007197">
    <property type="entry name" value="rSAM"/>
</dbReference>
<dbReference type="EMBL" id="AP007255">
    <property type="protein sequence ID" value="BAE49595.1"/>
    <property type="molecule type" value="Genomic_DNA"/>
</dbReference>
<dbReference type="InterPro" id="IPR006158">
    <property type="entry name" value="Cobalamin-bd"/>
</dbReference>
<evidence type="ECO:0000259" key="9">
    <source>
        <dbReference type="PROSITE" id="PS51332"/>
    </source>
</evidence>
<dbReference type="HOGENOM" id="CLU_021572_4_2_5"/>
<dbReference type="SFLD" id="SFLDG01082">
    <property type="entry name" value="B12-binding_domain_containing"/>
    <property type="match status" value="1"/>
</dbReference>
<dbReference type="InterPro" id="IPR023404">
    <property type="entry name" value="rSAM_horseshoe"/>
</dbReference>
<dbReference type="KEGG" id="mag:amb0791"/>
<dbReference type="SFLD" id="SFLDS00029">
    <property type="entry name" value="Radical_SAM"/>
    <property type="match status" value="1"/>
</dbReference>
<keyword evidence="12" id="KW-1185">Reference proteome</keyword>
<evidence type="ECO:0000313" key="12">
    <source>
        <dbReference type="Proteomes" id="UP000007058"/>
    </source>
</evidence>
<keyword evidence="3" id="KW-0489">Methyltransferase</keyword>
<name>Q2W980_PARM1</name>
<accession>Q2W980</accession>
<evidence type="ECO:0000256" key="2">
    <source>
        <dbReference type="ARBA" id="ARBA00022485"/>
    </source>
</evidence>
<evidence type="ECO:0000256" key="8">
    <source>
        <dbReference type="ARBA" id="ARBA00023014"/>
    </source>
</evidence>
<comment type="cofactor">
    <cofactor evidence="1">
        <name>[4Fe-4S] cluster</name>
        <dbReference type="ChEBI" id="CHEBI:49883"/>
    </cofactor>
</comment>
<dbReference type="RefSeq" id="WP_011383234.1">
    <property type="nucleotide sequence ID" value="NC_007626.1"/>
</dbReference>
<dbReference type="InterPro" id="IPR034466">
    <property type="entry name" value="Methyltransferase_Class_B"/>
</dbReference>
<dbReference type="PANTHER" id="PTHR43409">
    <property type="entry name" value="ANAEROBIC MAGNESIUM-PROTOPORPHYRIN IX MONOMETHYL ESTER CYCLASE-RELATED"/>
    <property type="match status" value="1"/>
</dbReference>
<keyword evidence="4" id="KW-0808">Transferase</keyword>
<dbReference type="AlphaFoldDB" id="Q2W980"/>
<dbReference type="InterPro" id="IPR051198">
    <property type="entry name" value="BchE-like"/>
</dbReference>
<sequence>MAQLDVLIVTPPSRLEVYQNLSNDFAAIEPPVWGGLIAEFLRSRGVAVAMLDAEALKLTHEQTAERIVAAQPLVTLITIYGQQPSASTQCMPAATKTARLVAEKGKGRLATIALGTHPSALPKRTLEEEPFTYVCQGEGPYTLLELVRALKSDGDLGAVPGLWYRDRDGKVRSNTPAPLISDLDAELPRQALDLLDMSLYRAHNWHCFGNLDSRDSYASLQTSLGCPFKCSFCCINAPFGVNKIRTWSPDNVIAQIDEMVLKYGVRNIKIPDEMFVLNPKHVLGICDKLIERGYGLNLWAYARVDTLNDDAMLDKLKAAGINWLGLGIESGSKYVRDGVTKGRFGNLDISAVVRRVRDKGIYVGANYIFGLPDDTLESMQETLDLAISLNTEWANFYCAMAYPGSHLYEMAKEQNLPLPDDAGGPGWIGYAQHSFDCLPLPTATLSAQQVLDFRDQAFTRYFTNPDYLEMIRKTFGERAMAHVRDMTGHTLPRRHRQN</sequence>
<evidence type="ECO:0000256" key="3">
    <source>
        <dbReference type="ARBA" id="ARBA00022603"/>
    </source>
</evidence>
<evidence type="ECO:0000259" key="10">
    <source>
        <dbReference type="PROSITE" id="PS51918"/>
    </source>
</evidence>
<dbReference type="SUPFAM" id="SSF102114">
    <property type="entry name" value="Radical SAM enzymes"/>
    <property type="match status" value="1"/>
</dbReference>
<dbReference type="SFLD" id="SFLDG01123">
    <property type="entry name" value="methyltransferase_(Class_B)"/>
    <property type="match status" value="1"/>
</dbReference>
<dbReference type="Pfam" id="PF02310">
    <property type="entry name" value="B12-binding"/>
    <property type="match status" value="1"/>
</dbReference>
<dbReference type="InterPro" id="IPR006638">
    <property type="entry name" value="Elp3/MiaA/NifB-like_rSAM"/>
</dbReference>
<dbReference type="Proteomes" id="UP000007058">
    <property type="component" value="Chromosome"/>
</dbReference>
<dbReference type="GO" id="GO:0051539">
    <property type="term" value="F:4 iron, 4 sulfur cluster binding"/>
    <property type="evidence" value="ECO:0007669"/>
    <property type="project" value="UniProtKB-KW"/>
</dbReference>
<keyword evidence="6" id="KW-0479">Metal-binding</keyword>
<protein>
    <submittedName>
        <fullName evidence="11">Fe-S oxidoreductase</fullName>
    </submittedName>
</protein>
<evidence type="ECO:0000256" key="6">
    <source>
        <dbReference type="ARBA" id="ARBA00022723"/>
    </source>
</evidence>
<feature type="domain" description="Radical SAM core" evidence="10">
    <location>
        <begin position="210"/>
        <end position="441"/>
    </location>
</feature>
<evidence type="ECO:0000313" key="11">
    <source>
        <dbReference type="EMBL" id="BAE49595.1"/>
    </source>
</evidence>
<evidence type="ECO:0000256" key="7">
    <source>
        <dbReference type="ARBA" id="ARBA00023004"/>
    </source>
</evidence>
<keyword evidence="7" id="KW-0408">Iron</keyword>
<keyword evidence="2" id="KW-0004">4Fe-4S</keyword>
<dbReference type="PANTHER" id="PTHR43409:SF7">
    <property type="entry name" value="BLL1977 PROTEIN"/>
    <property type="match status" value="1"/>
</dbReference>
<dbReference type="InterPro" id="IPR020612">
    <property type="entry name" value="Methylthiotransferase_CS"/>
</dbReference>
<gene>
    <name evidence="11" type="ordered locus">amb0791</name>
</gene>
<dbReference type="GO" id="GO:0031419">
    <property type="term" value="F:cobalamin binding"/>
    <property type="evidence" value="ECO:0007669"/>
    <property type="project" value="InterPro"/>
</dbReference>
<dbReference type="SMART" id="SM00729">
    <property type="entry name" value="Elp3"/>
    <property type="match status" value="1"/>
</dbReference>
<dbReference type="Gene3D" id="3.80.30.20">
    <property type="entry name" value="tm_1862 like domain"/>
    <property type="match status" value="1"/>
</dbReference>
<keyword evidence="5" id="KW-0949">S-adenosyl-L-methionine</keyword>
<dbReference type="GO" id="GO:0046872">
    <property type="term" value="F:metal ion binding"/>
    <property type="evidence" value="ECO:0007669"/>
    <property type="project" value="UniProtKB-KW"/>
</dbReference>
<dbReference type="OrthoDB" id="9801424at2"/>
<dbReference type="PROSITE" id="PS01278">
    <property type="entry name" value="MTTASE_RADICAL"/>
    <property type="match status" value="1"/>
</dbReference>
<dbReference type="PROSITE" id="PS51918">
    <property type="entry name" value="RADICAL_SAM"/>
    <property type="match status" value="1"/>
</dbReference>
<evidence type="ECO:0000256" key="5">
    <source>
        <dbReference type="ARBA" id="ARBA00022691"/>
    </source>
</evidence>
<feature type="domain" description="B12-binding" evidence="9">
    <location>
        <begin position="3"/>
        <end position="157"/>
    </location>
</feature>
<dbReference type="CDD" id="cd01335">
    <property type="entry name" value="Radical_SAM"/>
    <property type="match status" value="1"/>
</dbReference>
<dbReference type="STRING" id="342108.amb0791"/>
<dbReference type="Pfam" id="PF04055">
    <property type="entry name" value="Radical_SAM"/>
    <property type="match status" value="1"/>
</dbReference>
<dbReference type="PROSITE" id="PS51332">
    <property type="entry name" value="B12_BINDING"/>
    <property type="match status" value="1"/>
</dbReference>
<keyword evidence="8" id="KW-0411">Iron-sulfur</keyword>
<proteinExistence type="predicted"/>